<protein>
    <recommendedName>
        <fullName evidence="2">BTB domain-containing protein</fullName>
    </recommendedName>
</protein>
<comment type="caution">
    <text evidence="3">The sequence shown here is derived from an EMBL/GenBank/DDBJ whole genome shotgun (WGS) entry which is preliminary data.</text>
</comment>
<feature type="compositionally biased region" description="Basic and acidic residues" evidence="1">
    <location>
        <begin position="988"/>
        <end position="998"/>
    </location>
</feature>
<dbReference type="PANTHER" id="PTHR16064">
    <property type="entry name" value="BTB POZ DOMAIN CONTAINING 7"/>
    <property type="match status" value="1"/>
</dbReference>
<evidence type="ECO:0000313" key="3">
    <source>
        <dbReference type="EMBL" id="CAH4033295.1"/>
    </source>
</evidence>
<dbReference type="Gene3D" id="3.30.710.10">
    <property type="entry name" value="Potassium Channel Kv1.1, Chain A"/>
    <property type="match status" value="2"/>
</dbReference>
<feature type="compositionally biased region" description="Polar residues" evidence="1">
    <location>
        <begin position="974"/>
        <end position="987"/>
    </location>
</feature>
<dbReference type="PANTHER" id="PTHR16064:SF3">
    <property type="entry name" value="BTB_POZ DOMAIN-CONTAINING PROTEIN 7"/>
    <property type="match status" value="1"/>
</dbReference>
<sequence length="1019" mass="109469">MSRLLCCLRGRHDMGAALSHPQEGEACDGGGPASPPTMADVIRERKKKSGGAGLGTLRRRIAAAARRPRDCRPDRGCEHARYIRSVVSGWRVAEVFLLCAELEAGAALRDLVTQAELAREPAAALHADLAALLRDRVACDVEVCGAGWALPAHRLILAARCTYFRDLMHRYPKSSRVPLEGACAGLRREEGEALLLALYAGAAPPPTPPCPACRKWERGVGSEVDLDIISVENTATYRRSCSCRRDVTSIRRLSAILGFSLDSLYRDIKYLLDSGESCDARLSWRCEGGSAYGFRNALELPCHTLLLAARSPFFRSVMCRRGSTGAGAGGTVCVDEKVLPRRFAHALLQAAYTDQVDLSLISRNTSSPSTSGNSTGTASRSGRSSTTSQLDDAFQLYEIARFLEMAIVSQGCEDAILFALSPETLPHVLRWCAQPHASAWVHRQAMRYLRDEFPTIMSCAASARLPRAALAEALSSQFLQASEPQALRAALRWAERAADTRDGGSCEPNVVWHTAHSVSRRARGGRRRDVSEAGVRDALASLVPHLRTEHLPSDCDLLQQMIRRGLIPAPAHLESGVNSADAWLGRGAFRSPRCFLPYLDEIKALVSSQTAPAAELAAERRARMLHRIPDALYMLRDIAPEPRASTEHACIPPRLLSRARARVRELRGTPNAARALALHSDQRPVNRQIALRAVREMSLPDGCAELLLDGEDNDRESTVASGVEGRSDSRGATSAEVECCRSSTRCGSAGSLRAAPSLHLPTEPHSTSSCRRELPARPPDTPHRSTLGRLSAAVPDVAMAPNGNTHLLTPHYLYTRHAHAPRPEYGGGVGSAGSAGSVGSVSSVGSVGAGLVQLDLGDGATHTPRPGSRAQRAAMSARTHREHAQSSSCGRGRTTDDEDLRVAIELSVIRAYGSLQASGRRADLLPNTDFSALRSRASPALSLEGAVSRGIEGAAGGSMQRARSARNSPHARTLSVSGISGVSGTERVSTEREYDREGGVYSGESSVSRGRSHSPAYRS</sequence>
<feature type="domain" description="BTB" evidence="2">
    <location>
        <begin position="278"/>
        <end position="360"/>
    </location>
</feature>
<accession>A0A9P0XFV3</accession>
<dbReference type="AlphaFoldDB" id="A0A9P0XFV3"/>
<dbReference type="EMBL" id="CALOZG010000029">
    <property type="protein sequence ID" value="CAH4033295.1"/>
    <property type="molecule type" value="Genomic_DNA"/>
</dbReference>
<dbReference type="InterPro" id="IPR000210">
    <property type="entry name" value="BTB/POZ_dom"/>
</dbReference>
<dbReference type="SUPFAM" id="SSF54695">
    <property type="entry name" value="POZ domain"/>
    <property type="match status" value="2"/>
</dbReference>
<feature type="region of interest" description="Disordered" evidence="1">
    <location>
        <begin position="954"/>
        <end position="1019"/>
    </location>
</feature>
<evidence type="ECO:0000259" key="2">
    <source>
        <dbReference type="PROSITE" id="PS50097"/>
    </source>
</evidence>
<dbReference type="GO" id="GO:0061138">
    <property type="term" value="P:morphogenesis of a branching epithelium"/>
    <property type="evidence" value="ECO:0007669"/>
    <property type="project" value="InterPro"/>
</dbReference>
<dbReference type="Proteomes" id="UP001152562">
    <property type="component" value="Unassembled WGS sequence"/>
</dbReference>
<evidence type="ECO:0000256" key="1">
    <source>
        <dbReference type="SAM" id="MobiDB-lite"/>
    </source>
</evidence>
<organism evidence="3 4">
    <name type="scientific">Pieris brassicae</name>
    <name type="common">White butterfly</name>
    <name type="synonym">Large white butterfly</name>
    <dbReference type="NCBI Taxonomy" id="7116"/>
    <lineage>
        <taxon>Eukaryota</taxon>
        <taxon>Metazoa</taxon>
        <taxon>Ecdysozoa</taxon>
        <taxon>Arthropoda</taxon>
        <taxon>Hexapoda</taxon>
        <taxon>Insecta</taxon>
        <taxon>Pterygota</taxon>
        <taxon>Neoptera</taxon>
        <taxon>Endopterygota</taxon>
        <taxon>Lepidoptera</taxon>
        <taxon>Glossata</taxon>
        <taxon>Ditrysia</taxon>
        <taxon>Papilionoidea</taxon>
        <taxon>Pieridae</taxon>
        <taxon>Pierinae</taxon>
        <taxon>Pieris</taxon>
    </lineage>
</organism>
<feature type="region of interest" description="Disordered" evidence="1">
    <location>
        <begin position="363"/>
        <end position="386"/>
    </location>
</feature>
<dbReference type="InterPro" id="IPR042345">
    <property type="entry name" value="Btbd7"/>
</dbReference>
<feature type="compositionally biased region" description="Basic and acidic residues" evidence="1">
    <location>
        <begin position="770"/>
        <end position="783"/>
    </location>
</feature>
<feature type="region of interest" description="Disordered" evidence="1">
    <location>
        <begin position="707"/>
        <end position="734"/>
    </location>
</feature>
<feature type="domain" description="BTB" evidence="2">
    <location>
        <begin position="139"/>
        <end position="207"/>
    </location>
</feature>
<gene>
    <name evidence="3" type="ORF">PIBRA_LOCUS9597</name>
</gene>
<evidence type="ECO:0000313" key="4">
    <source>
        <dbReference type="Proteomes" id="UP001152562"/>
    </source>
</evidence>
<dbReference type="InterPro" id="IPR011333">
    <property type="entry name" value="SKP1/BTB/POZ_sf"/>
</dbReference>
<feature type="region of interest" description="Disordered" evidence="1">
    <location>
        <begin position="858"/>
        <end position="895"/>
    </location>
</feature>
<dbReference type="PROSITE" id="PS50097">
    <property type="entry name" value="BTB"/>
    <property type="match status" value="2"/>
</dbReference>
<dbReference type="Pfam" id="PF00651">
    <property type="entry name" value="BTB"/>
    <property type="match status" value="1"/>
</dbReference>
<feature type="region of interest" description="Disordered" evidence="1">
    <location>
        <begin position="746"/>
        <end position="786"/>
    </location>
</feature>
<keyword evidence="4" id="KW-1185">Reference proteome</keyword>
<reference evidence="3" key="1">
    <citation type="submission" date="2022-05" db="EMBL/GenBank/DDBJ databases">
        <authorList>
            <person name="Okamura Y."/>
        </authorList>
    </citation>
    <scope>NUCLEOTIDE SEQUENCE</scope>
</reference>
<name>A0A9P0XFV3_PIEBR</name>
<proteinExistence type="predicted"/>